<reference evidence="3 4" key="1">
    <citation type="submission" date="2018-08" db="EMBL/GenBank/DDBJ databases">
        <title>Recombination of ecologically and evolutionarily significant loci maintains genetic cohesion in the Pseudomonas syringae species complex.</title>
        <authorList>
            <person name="Dillon M."/>
            <person name="Thakur S."/>
            <person name="Almeida R.N.D."/>
            <person name="Weir B.S."/>
            <person name="Guttman D.S."/>
        </authorList>
    </citation>
    <scope>NUCLEOTIDE SEQUENCE [LARGE SCALE GENOMIC DNA]</scope>
    <source>
        <strain evidence="3 4">ICMP 7496</strain>
    </source>
</reference>
<keyword evidence="1" id="KW-0472">Membrane</keyword>
<evidence type="ECO:0000313" key="3">
    <source>
        <dbReference type="EMBL" id="RMV69138.1"/>
    </source>
</evidence>
<sequence length="218" mass="23833">MCMTDTRQPVLPRPVSASWKSACVAHPVRHRLQTRPAEKIISPRKHILLCGKNLCCAEAVSVRVDVDMKTVLQPSFSRRQQGAAAIEFAAVFIVFFAVFYGVVSYSLPLLMMQSFNAAASEAVRRSVALNPTVTDYNTLLKSQAQSVVMNQLSWMPPALGFSASYTSVTYSAGVLTVTIQYPKARLTQVLPLLTLPVIGEIPRLPTNLTAQASLQLVP</sequence>
<gene>
    <name evidence="3" type="ORF">ALP05_04752</name>
</gene>
<accession>A0A3M6EL88</accession>
<feature type="domain" description="TadE-like" evidence="2">
    <location>
        <begin position="82"/>
        <end position="124"/>
    </location>
</feature>
<feature type="transmembrane region" description="Helical" evidence="1">
    <location>
        <begin position="83"/>
        <end position="103"/>
    </location>
</feature>
<feature type="transmembrane region" description="Helical" evidence="1">
    <location>
        <begin position="158"/>
        <end position="179"/>
    </location>
</feature>
<dbReference type="EMBL" id="RBUY01000210">
    <property type="protein sequence ID" value="RMV69138.1"/>
    <property type="molecule type" value="Genomic_DNA"/>
</dbReference>
<keyword evidence="1" id="KW-0812">Transmembrane</keyword>
<dbReference type="Proteomes" id="UP000269872">
    <property type="component" value="Unassembled WGS sequence"/>
</dbReference>
<comment type="caution">
    <text evidence="3">The sequence shown here is derived from an EMBL/GenBank/DDBJ whole genome shotgun (WGS) entry which is preliminary data.</text>
</comment>
<dbReference type="Pfam" id="PF07811">
    <property type="entry name" value="TadE"/>
    <property type="match status" value="1"/>
</dbReference>
<name>A0A3M6EL88_9PSED</name>
<organism evidence="3 4">
    <name type="scientific">Pseudomonas caricapapayae</name>
    <dbReference type="NCBI Taxonomy" id="46678"/>
    <lineage>
        <taxon>Bacteria</taxon>
        <taxon>Pseudomonadati</taxon>
        <taxon>Pseudomonadota</taxon>
        <taxon>Gammaproteobacteria</taxon>
        <taxon>Pseudomonadales</taxon>
        <taxon>Pseudomonadaceae</taxon>
        <taxon>Pseudomonas</taxon>
    </lineage>
</organism>
<proteinExistence type="predicted"/>
<evidence type="ECO:0000313" key="4">
    <source>
        <dbReference type="Proteomes" id="UP000269872"/>
    </source>
</evidence>
<keyword evidence="1" id="KW-1133">Transmembrane helix</keyword>
<dbReference type="InterPro" id="IPR012495">
    <property type="entry name" value="TadE-like_dom"/>
</dbReference>
<protein>
    <recommendedName>
        <fullName evidence="2">TadE-like domain-containing protein</fullName>
    </recommendedName>
</protein>
<dbReference type="AlphaFoldDB" id="A0A3M6EL88"/>
<evidence type="ECO:0000256" key="1">
    <source>
        <dbReference type="SAM" id="Phobius"/>
    </source>
</evidence>
<evidence type="ECO:0000259" key="2">
    <source>
        <dbReference type="Pfam" id="PF07811"/>
    </source>
</evidence>